<name>A0A1L9SE35_9EURO</name>
<keyword evidence="1" id="KW-0597">Phosphoprotein</keyword>
<dbReference type="RefSeq" id="XP_022579951.1">
    <property type="nucleotide sequence ID" value="XM_022729585.1"/>
</dbReference>
<evidence type="ECO:0000256" key="1">
    <source>
        <dbReference type="ARBA" id="ARBA00022553"/>
    </source>
</evidence>
<evidence type="ECO:0000313" key="5">
    <source>
        <dbReference type="Proteomes" id="UP000184188"/>
    </source>
</evidence>
<feature type="region of interest" description="Disordered" evidence="2">
    <location>
        <begin position="1"/>
        <end position="33"/>
    </location>
</feature>
<feature type="compositionally biased region" description="Acidic residues" evidence="2">
    <location>
        <begin position="22"/>
        <end position="32"/>
    </location>
</feature>
<dbReference type="PANTHER" id="PTHR31941:SF1">
    <property type="entry name" value="CYTOSKELETAL SIGNALING PROTEIN SLM1"/>
    <property type="match status" value="1"/>
</dbReference>
<dbReference type="Pfam" id="PF20399">
    <property type="entry name" value="PH_20"/>
    <property type="match status" value="1"/>
</dbReference>
<proteinExistence type="predicted"/>
<feature type="compositionally biased region" description="Low complexity" evidence="2">
    <location>
        <begin position="7"/>
        <end position="19"/>
    </location>
</feature>
<feature type="domain" description="PH" evidence="3">
    <location>
        <begin position="309"/>
        <end position="418"/>
    </location>
</feature>
<feature type="compositionally biased region" description="Basic and acidic residues" evidence="2">
    <location>
        <begin position="483"/>
        <end position="497"/>
    </location>
</feature>
<dbReference type="SMART" id="SM00233">
    <property type="entry name" value="PH"/>
    <property type="match status" value="1"/>
</dbReference>
<evidence type="ECO:0000313" key="4">
    <source>
        <dbReference type="EMBL" id="OJJ45441.1"/>
    </source>
</evidence>
<organism evidence="4 5">
    <name type="scientific">Penicilliopsis zonata CBS 506.65</name>
    <dbReference type="NCBI Taxonomy" id="1073090"/>
    <lineage>
        <taxon>Eukaryota</taxon>
        <taxon>Fungi</taxon>
        <taxon>Dikarya</taxon>
        <taxon>Ascomycota</taxon>
        <taxon>Pezizomycotina</taxon>
        <taxon>Eurotiomycetes</taxon>
        <taxon>Eurotiomycetidae</taxon>
        <taxon>Eurotiales</taxon>
        <taxon>Aspergillaceae</taxon>
        <taxon>Penicilliopsis</taxon>
    </lineage>
</organism>
<dbReference type="SUPFAM" id="SSF103657">
    <property type="entry name" value="BAR/IMD domain-like"/>
    <property type="match status" value="1"/>
</dbReference>
<dbReference type="STRING" id="1073090.A0A1L9SE35"/>
<evidence type="ECO:0000256" key="2">
    <source>
        <dbReference type="SAM" id="MobiDB-lite"/>
    </source>
</evidence>
<evidence type="ECO:0000259" key="3">
    <source>
        <dbReference type="PROSITE" id="PS50003"/>
    </source>
</evidence>
<dbReference type="GeneID" id="34616049"/>
<dbReference type="InterPro" id="IPR001849">
    <property type="entry name" value="PH_domain"/>
</dbReference>
<dbReference type="InterPro" id="IPR027267">
    <property type="entry name" value="AH/BAR_dom_sf"/>
</dbReference>
<accession>A0A1L9SE35</accession>
<feature type="compositionally biased region" description="Low complexity" evidence="2">
    <location>
        <begin position="423"/>
        <end position="439"/>
    </location>
</feature>
<dbReference type="CDD" id="cd13311">
    <property type="entry name" value="PH_Slm1"/>
    <property type="match status" value="1"/>
</dbReference>
<dbReference type="InterPro" id="IPR011993">
    <property type="entry name" value="PH-like_dom_sf"/>
</dbReference>
<dbReference type="InterPro" id="IPR046868">
    <property type="entry name" value="BAR_4"/>
</dbReference>
<dbReference type="SUPFAM" id="SSF50729">
    <property type="entry name" value="PH domain-like"/>
    <property type="match status" value="1"/>
</dbReference>
<dbReference type="VEuPathDB" id="FungiDB:ASPZODRAFT_69521"/>
<reference evidence="5" key="1">
    <citation type="journal article" date="2017" name="Genome Biol.">
        <title>Comparative genomics reveals high biological diversity and specific adaptations in the industrially and medically important fungal genus Aspergillus.</title>
        <authorList>
            <person name="de Vries R.P."/>
            <person name="Riley R."/>
            <person name="Wiebenga A."/>
            <person name="Aguilar-Osorio G."/>
            <person name="Amillis S."/>
            <person name="Uchima C.A."/>
            <person name="Anderluh G."/>
            <person name="Asadollahi M."/>
            <person name="Askin M."/>
            <person name="Barry K."/>
            <person name="Battaglia E."/>
            <person name="Bayram O."/>
            <person name="Benocci T."/>
            <person name="Braus-Stromeyer S.A."/>
            <person name="Caldana C."/>
            <person name="Canovas D."/>
            <person name="Cerqueira G.C."/>
            <person name="Chen F."/>
            <person name="Chen W."/>
            <person name="Choi C."/>
            <person name="Clum A."/>
            <person name="Dos Santos R.A."/>
            <person name="Damasio A.R."/>
            <person name="Diallinas G."/>
            <person name="Emri T."/>
            <person name="Fekete E."/>
            <person name="Flipphi M."/>
            <person name="Freyberg S."/>
            <person name="Gallo A."/>
            <person name="Gournas C."/>
            <person name="Habgood R."/>
            <person name="Hainaut M."/>
            <person name="Harispe M.L."/>
            <person name="Henrissat B."/>
            <person name="Hilden K.S."/>
            <person name="Hope R."/>
            <person name="Hossain A."/>
            <person name="Karabika E."/>
            <person name="Karaffa L."/>
            <person name="Karanyi Z."/>
            <person name="Krasevec N."/>
            <person name="Kuo A."/>
            <person name="Kusch H."/>
            <person name="LaButti K."/>
            <person name="Lagendijk E.L."/>
            <person name="Lapidus A."/>
            <person name="Levasseur A."/>
            <person name="Lindquist E."/>
            <person name="Lipzen A."/>
            <person name="Logrieco A.F."/>
            <person name="MacCabe A."/>
            <person name="Maekelae M.R."/>
            <person name="Malavazi I."/>
            <person name="Melin P."/>
            <person name="Meyer V."/>
            <person name="Mielnichuk N."/>
            <person name="Miskei M."/>
            <person name="Molnar A.P."/>
            <person name="Mule G."/>
            <person name="Ngan C.Y."/>
            <person name="Orejas M."/>
            <person name="Orosz E."/>
            <person name="Ouedraogo J.P."/>
            <person name="Overkamp K.M."/>
            <person name="Park H.-S."/>
            <person name="Perrone G."/>
            <person name="Piumi F."/>
            <person name="Punt P.J."/>
            <person name="Ram A.F."/>
            <person name="Ramon A."/>
            <person name="Rauscher S."/>
            <person name="Record E."/>
            <person name="Riano-Pachon D.M."/>
            <person name="Robert V."/>
            <person name="Roehrig J."/>
            <person name="Ruller R."/>
            <person name="Salamov A."/>
            <person name="Salih N.S."/>
            <person name="Samson R.A."/>
            <person name="Sandor E."/>
            <person name="Sanguinetti M."/>
            <person name="Schuetze T."/>
            <person name="Sepcic K."/>
            <person name="Shelest E."/>
            <person name="Sherlock G."/>
            <person name="Sophianopoulou V."/>
            <person name="Squina F.M."/>
            <person name="Sun H."/>
            <person name="Susca A."/>
            <person name="Todd R.B."/>
            <person name="Tsang A."/>
            <person name="Unkles S.E."/>
            <person name="van de Wiele N."/>
            <person name="van Rossen-Uffink D."/>
            <person name="Oliveira J.V."/>
            <person name="Vesth T.C."/>
            <person name="Visser J."/>
            <person name="Yu J.-H."/>
            <person name="Zhou M."/>
            <person name="Andersen M.R."/>
            <person name="Archer D.B."/>
            <person name="Baker S.E."/>
            <person name="Benoit I."/>
            <person name="Brakhage A.A."/>
            <person name="Braus G.H."/>
            <person name="Fischer R."/>
            <person name="Frisvad J.C."/>
            <person name="Goldman G.H."/>
            <person name="Houbraken J."/>
            <person name="Oakley B."/>
            <person name="Pocsi I."/>
            <person name="Scazzocchio C."/>
            <person name="Seiboth B."/>
            <person name="vanKuyk P.A."/>
            <person name="Wortman J."/>
            <person name="Dyer P.S."/>
            <person name="Grigoriev I.V."/>
        </authorList>
    </citation>
    <scope>NUCLEOTIDE SEQUENCE [LARGE SCALE GENOMIC DNA]</scope>
    <source>
        <strain evidence="5">CBS 506.65</strain>
    </source>
</reference>
<dbReference type="AlphaFoldDB" id="A0A1L9SE35"/>
<protein>
    <recommendedName>
        <fullName evidence="3">PH domain-containing protein</fullName>
    </recommendedName>
</protein>
<dbReference type="InterPro" id="IPR043453">
    <property type="entry name" value="Slm1_PH"/>
</dbReference>
<gene>
    <name evidence="4" type="ORF">ASPZODRAFT_69521</name>
</gene>
<dbReference type="InterPro" id="IPR046869">
    <property type="entry name" value="SLM1/RGC1-like_PH"/>
</dbReference>
<dbReference type="Gene3D" id="2.30.29.30">
    <property type="entry name" value="Pleckstrin-homology domain (PH domain)/Phosphotyrosine-binding domain (PTB)"/>
    <property type="match status" value="1"/>
</dbReference>
<dbReference type="PANTHER" id="PTHR31941">
    <property type="entry name" value="CYTOSKELETAL SIGNALING PROTEIN SLM1"/>
    <property type="match status" value="1"/>
</dbReference>
<keyword evidence="5" id="KW-1185">Reference proteome</keyword>
<dbReference type="PROSITE" id="PS50003">
    <property type="entry name" value="PH_DOMAIN"/>
    <property type="match status" value="1"/>
</dbReference>
<dbReference type="EMBL" id="KV878345">
    <property type="protein sequence ID" value="OJJ45441.1"/>
    <property type="molecule type" value="Genomic_DNA"/>
</dbReference>
<dbReference type="Proteomes" id="UP000184188">
    <property type="component" value="Unassembled WGS sequence"/>
</dbReference>
<sequence length="518" mass="56859">MSALPHRSSTLNSSLTRRTSTSDDEVIPDTDSSETSKLLLERLRAWKHLCGYLEDYVTTTAKVQRSQSKDYEKILKVGLNLTVSEPLKEGHHFSQSTEGVAGFFENVRANTQGMVNMYLETEKNLKGTVLPILERLHKEIKNKAKELSSGVLKGSKAVEKARGLTQKHIELLAQHSAAFDAAAGNRLEVSHDPYLLRRGINHRLNKQILEENNNNKDVVAVQDAFQQFEAHVLQVIQEALDQFFQQMGGQLDHQRTMYADILATVQRIPVEFEWANFVATNDSVLVNPAAPSRTLASITFPNQDHRATKPLIEGSLERKSRAIIKGYSSGYYVVTPARYLHEFKDDDDFRHDPSPELSLYLPDCIIGTVDGVRFNVKGKDVSGGKVGNAFHTSTELSFRASTPKTAEAWWTVIRDASKAAAATSPLSPVSPVSPISESIPPTPVATQPPAYPAEKADLSTTEAQDHAQDQPVEAGTVEIGTVETKEALAEAPKEAPKRSVSTASGHFHTSPGGTATNT</sequence>
<dbReference type="Pfam" id="PF20400">
    <property type="entry name" value="BAR_4"/>
    <property type="match status" value="1"/>
</dbReference>
<feature type="region of interest" description="Disordered" evidence="2">
    <location>
        <begin position="421"/>
        <end position="518"/>
    </location>
</feature>
<dbReference type="OrthoDB" id="2264563at2759"/>
<dbReference type="Gene3D" id="1.20.1270.60">
    <property type="entry name" value="Arfaptin homology (AH) domain/BAR domain"/>
    <property type="match status" value="1"/>
</dbReference>